<keyword evidence="4" id="KW-0456">Lyase</keyword>
<dbReference type="OrthoDB" id="9804366at2"/>
<dbReference type="AlphaFoldDB" id="A0A543AXZ7"/>
<dbReference type="Pfam" id="PF00266">
    <property type="entry name" value="Aminotran_5"/>
    <property type="match status" value="1"/>
</dbReference>
<gene>
    <name evidence="4" type="ORF">FB566_3007</name>
</gene>
<evidence type="ECO:0000313" key="4">
    <source>
        <dbReference type="EMBL" id="TQL77448.1"/>
    </source>
</evidence>
<dbReference type="Gene3D" id="3.90.1150.10">
    <property type="entry name" value="Aspartate Aminotransferase, domain 1"/>
    <property type="match status" value="1"/>
</dbReference>
<dbReference type="InterPro" id="IPR015422">
    <property type="entry name" value="PyrdxlP-dep_Trfase_small"/>
</dbReference>
<feature type="domain" description="Aminotransferase class V" evidence="3">
    <location>
        <begin position="52"/>
        <end position="432"/>
    </location>
</feature>
<accession>A0A543AXZ7</accession>
<name>A0A543AXZ7_9ACTN</name>
<dbReference type="PANTHER" id="PTHR43586:SF8">
    <property type="entry name" value="CYSTEINE DESULFURASE 1, CHLOROPLASTIC"/>
    <property type="match status" value="1"/>
</dbReference>
<evidence type="ECO:0000256" key="2">
    <source>
        <dbReference type="ARBA" id="ARBA00022898"/>
    </source>
</evidence>
<dbReference type="SUPFAM" id="SSF53383">
    <property type="entry name" value="PLP-dependent transferases"/>
    <property type="match status" value="1"/>
</dbReference>
<keyword evidence="5" id="KW-1185">Reference proteome</keyword>
<comment type="caution">
    <text evidence="4">The sequence shown here is derived from an EMBL/GenBank/DDBJ whole genome shotgun (WGS) entry which is preliminary data.</text>
</comment>
<dbReference type="Proteomes" id="UP000317043">
    <property type="component" value="Unassembled WGS sequence"/>
</dbReference>
<proteinExistence type="predicted"/>
<dbReference type="GO" id="GO:0016829">
    <property type="term" value="F:lyase activity"/>
    <property type="evidence" value="ECO:0007669"/>
    <property type="project" value="UniProtKB-KW"/>
</dbReference>
<comment type="cofactor">
    <cofactor evidence="1">
        <name>pyridoxal 5'-phosphate</name>
        <dbReference type="ChEBI" id="CHEBI:597326"/>
    </cofactor>
</comment>
<dbReference type="PANTHER" id="PTHR43586">
    <property type="entry name" value="CYSTEINE DESULFURASE"/>
    <property type="match status" value="1"/>
</dbReference>
<evidence type="ECO:0000256" key="1">
    <source>
        <dbReference type="ARBA" id="ARBA00001933"/>
    </source>
</evidence>
<sequence length="463" mass="49372">MSLSTLIPARTAEFLPATPQASRVATIHSRLDVLPAPDVPLLDGTRVRYANFDYAASAPCSAAAAQAVAELLPRYTAVHRGAGWLSQQCTTSYEEARRDVARFVGARADDHVIFTRHTTEATTLLARSLPEGCRVVAFESEHHANLLPWKNLIRLPAPDSPTAAVRSIAAALTVLGDDDPVLVAVTGASNVTGELFPIVEIARVTRRFGARLLVDAAQLAPHRRIDLTSWDADYVVFSGHKLYAPFGTGVLAGRGDWLDVAEPHLAGGGAAAYVGDATGDIAWRTGPGRHEGGSPNVVGAVALAAVCRSFSDSTWERITDREESLRRRLAAGLNRIPGVRQLHLFGADSARVGTVAFTVDGLNADLVAAALSAEYGIGVRDGLFCAHPLTRRLTRRARDVAGPTHRGRHGDDLQAVRASVGLGSTEDDVDRLIEAVSILAADGPAWRYRVVNGRLAPVNDPRT</sequence>
<reference evidence="4 5" key="1">
    <citation type="submission" date="2019-06" db="EMBL/GenBank/DDBJ databases">
        <title>Sequencing the genomes of 1000 actinobacteria strains.</title>
        <authorList>
            <person name="Klenk H.-P."/>
        </authorList>
    </citation>
    <scope>NUCLEOTIDE SEQUENCE [LARGE SCALE GENOMIC DNA]</scope>
    <source>
        <strain evidence="4 5">DSM 45928</strain>
    </source>
</reference>
<keyword evidence="2" id="KW-0663">Pyridoxal phosphate</keyword>
<protein>
    <submittedName>
        <fullName evidence="4">Selenocysteine lyase/cysteine desulfurase</fullName>
    </submittedName>
</protein>
<dbReference type="InParanoid" id="A0A543AXZ7"/>
<organism evidence="4 5">
    <name type="scientific">Stackebrandtia endophytica</name>
    <dbReference type="NCBI Taxonomy" id="1496996"/>
    <lineage>
        <taxon>Bacteria</taxon>
        <taxon>Bacillati</taxon>
        <taxon>Actinomycetota</taxon>
        <taxon>Actinomycetes</taxon>
        <taxon>Glycomycetales</taxon>
        <taxon>Glycomycetaceae</taxon>
        <taxon>Stackebrandtia</taxon>
    </lineage>
</organism>
<dbReference type="Gene3D" id="3.40.640.10">
    <property type="entry name" value="Type I PLP-dependent aspartate aminotransferase-like (Major domain)"/>
    <property type="match status" value="1"/>
</dbReference>
<dbReference type="InterPro" id="IPR015421">
    <property type="entry name" value="PyrdxlP-dep_Trfase_major"/>
</dbReference>
<dbReference type="InterPro" id="IPR015424">
    <property type="entry name" value="PyrdxlP-dep_Trfase"/>
</dbReference>
<evidence type="ECO:0000259" key="3">
    <source>
        <dbReference type="Pfam" id="PF00266"/>
    </source>
</evidence>
<evidence type="ECO:0000313" key="5">
    <source>
        <dbReference type="Proteomes" id="UP000317043"/>
    </source>
</evidence>
<dbReference type="EMBL" id="VFOW01000001">
    <property type="protein sequence ID" value="TQL77448.1"/>
    <property type="molecule type" value="Genomic_DNA"/>
</dbReference>
<dbReference type="RefSeq" id="WP_142040346.1">
    <property type="nucleotide sequence ID" value="NZ_JBHTGS010000001.1"/>
</dbReference>
<dbReference type="InterPro" id="IPR000192">
    <property type="entry name" value="Aminotrans_V_dom"/>
</dbReference>